<dbReference type="OMA" id="LMANNNY"/>
<comment type="caution">
    <text evidence="4">The sequence shown here is derived from an EMBL/GenBank/DDBJ whole genome shotgun (WGS) entry which is preliminary data.</text>
</comment>
<dbReference type="Gene3D" id="3.40.50.2000">
    <property type="entry name" value="Glycogen Phosphorylase B"/>
    <property type="match status" value="2"/>
</dbReference>
<dbReference type="Proteomes" id="UP001142055">
    <property type="component" value="Chromosome 3"/>
</dbReference>
<dbReference type="Pfam" id="PF00201">
    <property type="entry name" value="UDPGT"/>
    <property type="match status" value="1"/>
</dbReference>
<accession>A0A9Q0RKH3</accession>
<keyword evidence="3" id="KW-0808">Transferase</keyword>
<keyword evidence="2" id="KW-0328">Glycosyltransferase</keyword>
<proteinExistence type="inferred from homology"/>
<comment type="similarity">
    <text evidence="1">Belongs to the UDP-glycosyltransferase family.</text>
</comment>
<evidence type="ECO:0000256" key="1">
    <source>
        <dbReference type="ARBA" id="ARBA00009995"/>
    </source>
</evidence>
<dbReference type="InterPro" id="IPR002213">
    <property type="entry name" value="UDP_glucos_trans"/>
</dbReference>
<evidence type="ECO:0000313" key="5">
    <source>
        <dbReference type="Proteomes" id="UP001142055"/>
    </source>
</evidence>
<reference evidence="4" key="1">
    <citation type="submission" date="2022-12" db="EMBL/GenBank/DDBJ databases">
        <title>Genome assemblies of Blomia tropicalis.</title>
        <authorList>
            <person name="Cui Y."/>
        </authorList>
    </citation>
    <scope>NUCLEOTIDE SEQUENCE</scope>
    <source>
        <tissue evidence="4">Adult mites</tissue>
    </source>
</reference>
<evidence type="ECO:0000313" key="4">
    <source>
        <dbReference type="EMBL" id="KAJ6217435.1"/>
    </source>
</evidence>
<protein>
    <submittedName>
        <fullName evidence="4">Uncharacterized protein</fullName>
    </submittedName>
</protein>
<dbReference type="PANTHER" id="PTHR48043">
    <property type="entry name" value="EG:EG0003.4 PROTEIN-RELATED"/>
    <property type="match status" value="1"/>
</dbReference>
<evidence type="ECO:0000256" key="2">
    <source>
        <dbReference type="ARBA" id="ARBA00022676"/>
    </source>
</evidence>
<organism evidence="4 5">
    <name type="scientific">Blomia tropicalis</name>
    <name type="common">Mite</name>
    <dbReference type="NCBI Taxonomy" id="40697"/>
    <lineage>
        <taxon>Eukaryota</taxon>
        <taxon>Metazoa</taxon>
        <taxon>Ecdysozoa</taxon>
        <taxon>Arthropoda</taxon>
        <taxon>Chelicerata</taxon>
        <taxon>Arachnida</taxon>
        <taxon>Acari</taxon>
        <taxon>Acariformes</taxon>
        <taxon>Sarcoptiformes</taxon>
        <taxon>Astigmata</taxon>
        <taxon>Glycyphagoidea</taxon>
        <taxon>Echimyopodidae</taxon>
        <taxon>Blomia</taxon>
    </lineage>
</organism>
<evidence type="ECO:0000256" key="3">
    <source>
        <dbReference type="ARBA" id="ARBA00022679"/>
    </source>
</evidence>
<dbReference type="GO" id="GO:0008194">
    <property type="term" value="F:UDP-glycosyltransferase activity"/>
    <property type="evidence" value="ECO:0007669"/>
    <property type="project" value="InterPro"/>
</dbReference>
<sequence length="428" mass="49543">MSQPLTILVYCLESVGRYNASFGLTTKLLKRGHRVIYLVPIHYKEKLQSHGFEVFVGPNGGKFEVEKNLGETFSKMLLETGIVGPDNTTKKLDYYQKVFFDGDDAIQKTIDVEIDFKCAMNELKPDLVIGDLFFLPPSLYFSNTPWIQYISTNPLIEIHDDELPPGTSGFPCDKSNQHEWAEFERKFKQFSYSKKYNDEIEKLGYQRFPNDQVKPQTQILSVYAFPDELNYPLVRNNDWYNIEVFVKNESADTNDILKIMPKEFIDDTLDVDIDVMKRLTGILANTNHKYIVSKGPRHEEFDLPRNMWGDRYLPQIPILKFVDLVITHGGNNSLTEIFVQAKPMIALPMFWDQYDNAQRLHETGYGIRLDPYNLTQDEMISSLDKLLNDEQLKLKLKTAANRILQSNADEIVCEKIENLMANNNYSKN</sequence>
<gene>
    <name evidence="4" type="ORF">RDWZM_008592</name>
</gene>
<dbReference type="PANTHER" id="PTHR48043:SF145">
    <property type="entry name" value="FI06409P-RELATED"/>
    <property type="match status" value="1"/>
</dbReference>
<keyword evidence="5" id="KW-1185">Reference proteome</keyword>
<dbReference type="AlphaFoldDB" id="A0A9Q0RKH3"/>
<dbReference type="CDD" id="cd03784">
    <property type="entry name" value="GT1_Gtf-like"/>
    <property type="match status" value="1"/>
</dbReference>
<dbReference type="InterPro" id="IPR050271">
    <property type="entry name" value="UDP-glycosyltransferase"/>
</dbReference>
<dbReference type="SUPFAM" id="SSF53756">
    <property type="entry name" value="UDP-Glycosyltransferase/glycogen phosphorylase"/>
    <property type="match status" value="1"/>
</dbReference>
<name>A0A9Q0RKH3_BLOTA</name>
<dbReference type="EMBL" id="JAPWDV010000003">
    <property type="protein sequence ID" value="KAJ6217435.1"/>
    <property type="molecule type" value="Genomic_DNA"/>
</dbReference>